<evidence type="ECO:0000313" key="1">
    <source>
        <dbReference type="EMBL" id="CAJ2646105.1"/>
    </source>
</evidence>
<sequence length="778" mass="84832">MKKLVKKPKPLSFTFFMILVVYNVSIVRGKYHEEKTPYIVHMSKSQMPASFNHHFHWYESTLKSVSNTSEIIYTYEDAIHGFSTSLTPTEARLILTQTGILKVYPDKKYKLLTTRTPEFVGLNRIPAMFPASSSSSSSSSRSMEDLIVGVIDSGVWPESKSFDDTGYGPIPRTWKGKCETGTDFTASNCNKKLIGARFFLKGYEADKGSPINETKESRSPRDTYGHGTHTASIAVGSPVRNASLFGYAAGTARGMAPRARVAIYKACWEDGSCFGSDYLAAIDQAITDKVNVLSLSIGFIPIDYVEDPLAIGAFAAMEHGILVSCGGGNSGPAASTITNVAPWITTVGAGTIDRDFPAYITLGNRKYYSGVSLYDDSSSFPDTPVSIIYAGNASIHGKEGGAKKCEPNSLVKEKVVGKIVMCDYGVIPEEEKGYLVKSLGGLGMVLAYDGYELVAEPHILPTIAVNYKTGEAIKNYLIYSDPNKSKARVVFERTTKLGIQPSPVVAMLSSRGPNSITWQILKPDVIAPGINILAAFSRKASPTNEDWDPRRVDFNIYSGTSMSCPHVSGIATLVKSIHPDWSPAAIRSALMTTAYTAYKNAKTLLDGSDKQPATPFDFGAGHVDPVLALNPGLVYDLTVDDYLSFLCALNYSASDMEVVVRRNFTCDPKKHYNVTNLNYPSFSVVFEAGHGTKKIKHTRTLTNVGAAGTYKVSIKSNAPFVKISVEPEVLSFKRKEKKLYTITFTTSGSKPNISQSFGSLEWSDGKTIVRSPIAFSWK</sequence>
<reference evidence="1" key="1">
    <citation type="submission" date="2023-10" db="EMBL/GenBank/DDBJ databases">
        <authorList>
            <person name="Rodriguez Cubillos JULIANA M."/>
            <person name="De Vega J."/>
        </authorList>
    </citation>
    <scope>NUCLEOTIDE SEQUENCE</scope>
</reference>
<accession>A0ACB0JR64</accession>
<proteinExistence type="predicted"/>
<name>A0ACB0JR64_TRIPR</name>
<dbReference type="EMBL" id="CASHSV030000109">
    <property type="protein sequence ID" value="CAJ2646105.1"/>
    <property type="molecule type" value="Genomic_DNA"/>
</dbReference>
<gene>
    <name evidence="1" type="ORF">MILVUS5_LOCUS14879</name>
</gene>
<dbReference type="Proteomes" id="UP001177021">
    <property type="component" value="Unassembled WGS sequence"/>
</dbReference>
<keyword evidence="2" id="KW-1185">Reference proteome</keyword>
<evidence type="ECO:0000313" key="2">
    <source>
        <dbReference type="Proteomes" id="UP001177021"/>
    </source>
</evidence>
<comment type="caution">
    <text evidence="1">The sequence shown here is derived from an EMBL/GenBank/DDBJ whole genome shotgun (WGS) entry which is preliminary data.</text>
</comment>
<organism evidence="1 2">
    <name type="scientific">Trifolium pratense</name>
    <name type="common">Red clover</name>
    <dbReference type="NCBI Taxonomy" id="57577"/>
    <lineage>
        <taxon>Eukaryota</taxon>
        <taxon>Viridiplantae</taxon>
        <taxon>Streptophyta</taxon>
        <taxon>Embryophyta</taxon>
        <taxon>Tracheophyta</taxon>
        <taxon>Spermatophyta</taxon>
        <taxon>Magnoliopsida</taxon>
        <taxon>eudicotyledons</taxon>
        <taxon>Gunneridae</taxon>
        <taxon>Pentapetalae</taxon>
        <taxon>rosids</taxon>
        <taxon>fabids</taxon>
        <taxon>Fabales</taxon>
        <taxon>Fabaceae</taxon>
        <taxon>Papilionoideae</taxon>
        <taxon>50 kb inversion clade</taxon>
        <taxon>NPAAA clade</taxon>
        <taxon>Hologalegina</taxon>
        <taxon>IRL clade</taxon>
        <taxon>Trifolieae</taxon>
        <taxon>Trifolium</taxon>
    </lineage>
</organism>
<protein>
    <submittedName>
        <fullName evidence="1">Uncharacterized protein</fullName>
    </submittedName>
</protein>